<gene>
    <name evidence="1" type="ORF">llap_2575</name>
</gene>
<accession>A0A2I0UM58</accession>
<dbReference type="AlphaFoldDB" id="A0A2I0UM58"/>
<dbReference type="GO" id="GO:0003964">
    <property type="term" value="F:RNA-directed DNA polymerase activity"/>
    <property type="evidence" value="ECO:0007669"/>
    <property type="project" value="UniProtKB-KW"/>
</dbReference>
<reference evidence="2" key="2">
    <citation type="submission" date="2017-12" db="EMBL/GenBank/DDBJ databases">
        <title>Genome sequence of the Bar-tailed Godwit (Limosa lapponica baueri).</title>
        <authorList>
            <person name="Lima N.C.B."/>
            <person name="Parody-Merino A.M."/>
            <person name="Battley P.F."/>
            <person name="Fidler A.E."/>
            <person name="Prosdocimi F."/>
        </authorList>
    </citation>
    <scope>NUCLEOTIDE SEQUENCE [LARGE SCALE GENOMIC DNA]</scope>
</reference>
<name>A0A2I0UM58_LIMLA</name>
<keyword evidence="1" id="KW-0548">Nucleotidyltransferase</keyword>
<keyword evidence="2" id="KW-1185">Reference proteome</keyword>
<protein>
    <submittedName>
        <fullName evidence="1">Rna-directed dna polymerase from mobile element jockey-like</fullName>
    </submittedName>
</protein>
<proteinExistence type="predicted"/>
<reference evidence="2" key="1">
    <citation type="submission" date="2017-11" db="EMBL/GenBank/DDBJ databases">
        <authorList>
            <person name="Lima N.C."/>
            <person name="Parody-Merino A.M."/>
            <person name="Battley P.F."/>
            <person name="Fidler A.E."/>
            <person name="Prosdocimi F."/>
        </authorList>
    </citation>
    <scope>NUCLEOTIDE SEQUENCE [LARGE SCALE GENOMIC DNA]</scope>
</reference>
<dbReference type="OrthoDB" id="416454at2759"/>
<evidence type="ECO:0000313" key="1">
    <source>
        <dbReference type="EMBL" id="PKU47135.1"/>
    </source>
</evidence>
<keyword evidence="1" id="KW-0695">RNA-directed DNA polymerase</keyword>
<sequence length="185" mass="20758">MSQEVTSPTARVDTHQHGARERLAEYLQRRKRPHFLRAPQRFILGPVVFNIFINDTESGIKCTLSKFVDDTKMSGAVDMPEAQDAIQRDLEKFKKWAHVKLMRFNRVKCKVLHLGCGNPQYQYRLGDEGIERSPAKKALGVLGGENLDMSQQCVHTGQKANCSLACIKRSVASSSRLFSPSAPLS</sequence>
<organism evidence="1 2">
    <name type="scientific">Limosa lapponica baueri</name>
    <dbReference type="NCBI Taxonomy" id="1758121"/>
    <lineage>
        <taxon>Eukaryota</taxon>
        <taxon>Metazoa</taxon>
        <taxon>Chordata</taxon>
        <taxon>Craniata</taxon>
        <taxon>Vertebrata</taxon>
        <taxon>Euteleostomi</taxon>
        <taxon>Archelosauria</taxon>
        <taxon>Archosauria</taxon>
        <taxon>Dinosauria</taxon>
        <taxon>Saurischia</taxon>
        <taxon>Theropoda</taxon>
        <taxon>Coelurosauria</taxon>
        <taxon>Aves</taxon>
        <taxon>Neognathae</taxon>
        <taxon>Neoaves</taxon>
        <taxon>Charadriiformes</taxon>
        <taxon>Scolopacidae</taxon>
        <taxon>Limosa</taxon>
    </lineage>
</organism>
<dbReference type="Proteomes" id="UP000233556">
    <property type="component" value="Unassembled WGS sequence"/>
</dbReference>
<evidence type="ECO:0000313" key="2">
    <source>
        <dbReference type="Proteomes" id="UP000233556"/>
    </source>
</evidence>
<keyword evidence="1" id="KW-0808">Transferase</keyword>
<dbReference type="EMBL" id="KZ505687">
    <property type="protein sequence ID" value="PKU47135.1"/>
    <property type="molecule type" value="Genomic_DNA"/>
</dbReference>
<dbReference type="PANTHER" id="PTHR33332">
    <property type="entry name" value="REVERSE TRANSCRIPTASE DOMAIN-CONTAINING PROTEIN"/>
    <property type="match status" value="1"/>
</dbReference>